<dbReference type="GO" id="GO:0008270">
    <property type="term" value="F:zinc ion binding"/>
    <property type="evidence" value="ECO:0007669"/>
    <property type="project" value="UniProtKB-KW"/>
</dbReference>
<dbReference type="FunFam" id="2.30.29.30:FF:000109">
    <property type="entry name" value="Arf-GAP with GTPase, ANK repeat and PH domain-containing protein 1"/>
    <property type="match status" value="1"/>
</dbReference>
<feature type="region of interest" description="Disordered" evidence="12">
    <location>
        <begin position="1101"/>
        <end position="1122"/>
    </location>
</feature>
<dbReference type="PROSITE" id="PS50297">
    <property type="entry name" value="ANK_REP_REGION"/>
    <property type="match status" value="1"/>
</dbReference>
<feature type="compositionally biased region" description="Low complexity" evidence="12">
    <location>
        <begin position="1102"/>
        <end position="1122"/>
    </location>
</feature>
<dbReference type="Pfam" id="PF00071">
    <property type="entry name" value="Ras"/>
    <property type="match status" value="1"/>
</dbReference>
<evidence type="ECO:0000313" key="15">
    <source>
        <dbReference type="Ensembl" id="ENSCCRP00015102948.1"/>
    </source>
</evidence>
<feature type="domain" description="Arf-GAP" evidence="14">
    <location>
        <begin position="873"/>
        <end position="993"/>
    </location>
</feature>
<dbReference type="SUPFAM" id="SSF52540">
    <property type="entry name" value="P-loop containing nucleoside triphosphate hydrolases"/>
    <property type="match status" value="1"/>
</dbReference>
<dbReference type="Proteomes" id="UP000694700">
    <property type="component" value="Unplaced"/>
</dbReference>
<dbReference type="SMART" id="SM00233">
    <property type="entry name" value="PH"/>
    <property type="match status" value="1"/>
</dbReference>
<reference evidence="15" key="1">
    <citation type="submission" date="2025-08" db="UniProtKB">
        <authorList>
            <consortium name="Ensembl"/>
        </authorList>
    </citation>
    <scope>IDENTIFICATION</scope>
</reference>
<name>A0A8C2GLI6_CYPCA</name>
<feature type="compositionally biased region" description="Low complexity" evidence="12">
    <location>
        <begin position="768"/>
        <end position="779"/>
    </location>
</feature>
<keyword evidence="4" id="KW-0677">Repeat</keyword>
<dbReference type="Gene3D" id="1.10.220.150">
    <property type="entry name" value="Arf GTPase activating protein"/>
    <property type="match status" value="1"/>
</dbReference>
<feature type="region of interest" description="Disordered" evidence="12">
    <location>
        <begin position="104"/>
        <end position="146"/>
    </location>
</feature>
<evidence type="ECO:0000256" key="12">
    <source>
        <dbReference type="SAM" id="MobiDB-lite"/>
    </source>
</evidence>
<dbReference type="FunFam" id="1.10.220.150:FF:000001">
    <property type="entry name" value="Arf-GAP with GTPase, ANK repeat and PH domain-containing protein 1"/>
    <property type="match status" value="1"/>
</dbReference>
<keyword evidence="6 11" id="KW-0863">Zinc-finger</keyword>
<evidence type="ECO:0000256" key="7">
    <source>
        <dbReference type="ARBA" id="ARBA00022833"/>
    </source>
</evidence>
<dbReference type="SMART" id="SM00173">
    <property type="entry name" value="RAS"/>
    <property type="match status" value="1"/>
</dbReference>
<dbReference type="GO" id="GO:0003924">
    <property type="term" value="F:GTPase activity"/>
    <property type="evidence" value="ECO:0007669"/>
    <property type="project" value="InterPro"/>
</dbReference>
<evidence type="ECO:0000313" key="16">
    <source>
        <dbReference type="Proteomes" id="UP000694700"/>
    </source>
</evidence>
<dbReference type="PANTHER" id="PTHR45819:SF1">
    <property type="entry name" value="ARF-GAP WITH GTPASE, ANK REPEAT AND PH DOMAIN-CONTAINING PROTEIN 1"/>
    <property type="match status" value="1"/>
</dbReference>
<proteinExistence type="inferred from homology"/>
<dbReference type="SUPFAM" id="SSF57863">
    <property type="entry name" value="ArfGap/RecO-like zinc finger"/>
    <property type="match status" value="1"/>
</dbReference>
<dbReference type="FunFam" id="2.30.29.30:FF:000421">
    <property type="entry name" value="Arf-GAP with GTPase, ANK repeat and PH domain-containing protein 1 isoform B"/>
    <property type="match status" value="1"/>
</dbReference>
<dbReference type="InterPro" id="IPR001849">
    <property type="entry name" value="PH_domain"/>
</dbReference>
<evidence type="ECO:0000259" key="13">
    <source>
        <dbReference type="PROSITE" id="PS50003"/>
    </source>
</evidence>
<dbReference type="InterPro" id="IPR027417">
    <property type="entry name" value="P-loop_NTPase"/>
</dbReference>
<dbReference type="PROSITE" id="PS51419">
    <property type="entry name" value="RAB"/>
    <property type="match status" value="1"/>
</dbReference>
<evidence type="ECO:0000256" key="10">
    <source>
        <dbReference type="PROSITE-ProRule" id="PRU00023"/>
    </source>
</evidence>
<evidence type="ECO:0000256" key="5">
    <source>
        <dbReference type="ARBA" id="ARBA00022741"/>
    </source>
</evidence>
<sequence length="1122" mass="124002">MYVLDGNYPERMERGTPQRKTVYRISLTLVKKETLQDGGGPAHRRLENPKVSAYRREGAADAQRSSPLEELKEVEDETDEFSAHSYMRNFRTFSTGHLELGRLKISRREPKGGRSTKISSLLAKGNGKSPKPAPETPPAKRHPSLLRRSFSFRHWTGGELIRIRALSKEKHHSSSGCIGRDGENSQAQAGVVLQNMAFAESESTEKRNTLDVGEVLSKTDSVTELGRRERMKGKNRTLDNSDLLKLSDKSLMDKEGFIRGTGSRSSGQECKLIRFFSGIFSKRDGTSTPLSSPSNQALRKNGLLGSQRRSEISYSQSSTESVNGFQPDDAFVNSQEWTLSRSVPELKVGIVGNLASGKSALVHRYLTGTYVQEESPEGGRFKKEIVVDGQSYLLLIRDEGGPPEAQFALWVDAVIFVFSLEDEISFQTVYHYYSRMANYRNTAEVPLVLVGTQDAISAANPRVIDDTRARKLSNDLKRCTYYETCATYGLNVERVFQDVAQKIVATRKKQQLSIGPCKSLPNSPSHSSVCAAPVSAVHISQTSNGGGSLSDYSSSVPSTPSTSQKELRIDVPQTANTPTPVRKQSKRRSNLFTSRKGSEPDREKKGMDGRADSIGSGRAIPIKQGMLLKRSGKSLNKEWKKKYVTLCDNGLLTYHPSLHDYMQNVHGKEIDLLRTTVKVPGKRPPRAISTCAAPSPKTNGLTKDMSNLHSSSASQMASGISLVSFNSRPDGMHQRSYSVSSADQWSDATVIANSGISTDTGLGDSVCSSPSISSTTSPKIDPPPSPHANRKKHRRKKSTSNFKVDGFSGNAEEQEDNFEFIIVSLTGQTWNFEATSYEERDAWVQAIESQILASLQSCESSKQKSRLSSQSEAIALQSVRNMRGNTRCVDCEAQNPDWASLNLGALICIECSGIHRNLGTHLSRVRSLDLDEWPLELIKVMSAIGNELANSVWEANAQGRLKPAPDATREERERWIRAKYEQKLFLASLMCTELTLGQQLLRATVEEDLRFVVILLAHGSRDEVNETCGEGDGRTALHLACRKGNVVIMQLLIWYGVDIMARDAHGNTALAYARQANSQECMDVLLQYGCPDERYPLMATPNLSRRNNNRNNSCSSMNSAVI</sequence>
<dbReference type="Ensembl" id="ENSCCRT00015106265.1">
    <property type="protein sequence ID" value="ENSCCRP00015102948.1"/>
    <property type="gene ID" value="ENSCCRG00015040713.1"/>
</dbReference>
<dbReference type="InterPro" id="IPR051282">
    <property type="entry name" value="Arf-GAP_GTPase_ANK_PH"/>
</dbReference>
<dbReference type="SUPFAM" id="SSF50729">
    <property type="entry name" value="PH domain-like"/>
    <property type="match status" value="1"/>
</dbReference>
<dbReference type="GO" id="GO:0005525">
    <property type="term" value="F:GTP binding"/>
    <property type="evidence" value="ECO:0007669"/>
    <property type="project" value="UniProtKB-KW"/>
</dbReference>
<keyword evidence="7" id="KW-0862">Zinc</keyword>
<dbReference type="PRINTS" id="PR00405">
    <property type="entry name" value="REVINTRACTNG"/>
</dbReference>
<dbReference type="FunFam" id="1.25.40.20:FF:000027">
    <property type="entry name" value="Arf-GAP with GTPase, ANK repeat and PH domain-containing protein 1"/>
    <property type="match status" value="1"/>
</dbReference>
<feature type="region of interest" description="Disordered" evidence="12">
    <location>
        <begin position="34"/>
        <end position="80"/>
    </location>
</feature>
<keyword evidence="9" id="KW-0342">GTP-binding</keyword>
<dbReference type="CDD" id="cd08836">
    <property type="entry name" value="ArfGap_AGAP"/>
    <property type="match status" value="1"/>
</dbReference>
<dbReference type="Gene3D" id="1.25.40.20">
    <property type="entry name" value="Ankyrin repeat-containing domain"/>
    <property type="match status" value="1"/>
</dbReference>
<dbReference type="Gene3D" id="2.30.29.30">
    <property type="entry name" value="Pleckstrin-homology domain (PH domain)/Phosphotyrosine-binding domain (PTB)"/>
    <property type="match status" value="2"/>
</dbReference>
<dbReference type="SMART" id="SM00248">
    <property type="entry name" value="ANK"/>
    <property type="match status" value="2"/>
</dbReference>
<organism evidence="15 16">
    <name type="scientific">Cyprinus carpio</name>
    <name type="common">Common carp</name>
    <dbReference type="NCBI Taxonomy" id="7962"/>
    <lineage>
        <taxon>Eukaryota</taxon>
        <taxon>Metazoa</taxon>
        <taxon>Chordata</taxon>
        <taxon>Craniata</taxon>
        <taxon>Vertebrata</taxon>
        <taxon>Euteleostomi</taxon>
        <taxon>Actinopterygii</taxon>
        <taxon>Neopterygii</taxon>
        <taxon>Teleostei</taxon>
        <taxon>Ostariophysi</taxon>
        <taxon>Cypriniformes</taxon>
        <taxon>Cyprinidae</taxon>
        <taxon>Cyprininae</taxon>
        <taxon>Cyprinus</taxon>
    </lineage>
</organism>
<dbReference type="GO" id="GO:0005096">
    <property type="term" value="F:GTPase activator activity"/>
    <property type="evidence" value="ECO:0007669"/>
    <property type="project" value="UniProtKB-KW"/>
</dbReference>
<feature type="compositionally biased region" description="Basic residues" evidence="12">
    <location>
        <begin position="788"/>
        <end position="798"/>
    </location>
</feature>
<evidence type="ECO:0000256" key="4">
    <source>
        <dbReference type="ARBA" id="ARBA00022737"/>
    </source>
</evidence>
<dbReference type="CDD" id="cd01250">
    <property type="entry name" value="PH_AGAP"/>
    <property type="match status" value="1"/>
</dbReference>
<dbReference type="Gene3D" id="3.40.50.300">
    <property type="entry name" value="P-loop containing nucleotide triphosphate hydrolases"/>
    <property type="match status" value="1"/>
</dbReference>
<dbReference type="InterPro" id="IPR002110">
    <property type="entry name" value="Ankyrin_rpt"/>
</dbReference>
<comment type="similarity">
    <text evidence="1">Belongs to the centaurin gamma-like family.</text>
</comment>
<evidence type="ECO:0000256" key="11">
    <source>
        <dbReference type="PROSITE-ProRule" id="PRU00288"/>
    </source>
</evidence>
<dbReference type="InterPro" id="IPR001164">
    <property type="entry name" value="ArfGAP_dom"/>
</dbReference>
<dbReference type="FunFam" id="3.40.50.300:FF:000178">
    <property type="entry name" value="Arf-GAP with GTPase, ANK repeat and PH domain-containing protein 1"/>
    <property type="match status" value="1"/>
</dbReference>
<dbReference type="PROSITE" id="PS50088">
    <property type="entry name" value="ANK_REPEAT"/>
    <property type="match status" value="1"/>
</dbReference>
<dbReference type="PROSITE" id="PS50003">
    <property type="entry name" value="PH_DOMAIN"/>
    <property type="match status" value="1"/>
</dbReference>
<dbReference type="PROSITE" id="PS50115">
    <property type="entry name" value="ARFGAP"/>
    <property type="match status" value="1"/>
</dbReference>
<dbReference type="Pfam" id="PF12796">
    <property type="entry name" value="Ank_2"/>
    <property type="match status" value="1"/>
</dbReference>
<dbReference type="InterPro" id="IPR001806">
    <property type="entry name" value="Small_GTPase"/>
</dbReference>
<dbReference type="CDD" id="cd04103">
    <property type="entry name" value="Centaurin_gamma"/>
    <property type="match status" value="1"/>
</dbReference>
<dbReference type="SMART" id="SM00174">
    <property type="entry name" value="RHO"/>
    <property type="match status" value="1"/>
</dbReference>
<evidence type="ECO:0000256" key="2">
    <source>
        <dbReference type="ARBA" id="ARBA00022468"/>
    </source>
</evidence>
<evidence type="ECO:0000256" key="9">
    <source>
        <dbReference type="ARBA" id="ARBA00023134"/>
    </source>
</evidence>
<feature type="region of interest" description="Disordered" evidence="12">
    <location>
        <begin position="542"/>
        <end position="617"/>
    </location>
</feature>
<feature type="region of interest" description="Disordered" evidence="12">
    <location>
        <begin position="285"/>
        <end position="322"/>
    </location>
</feature>
<dbReference type="AlphaFoldDB" id="A0A8C2GLI6"/>
<feature type="compositionally biased region" description="Low complexity" evidence="12">
    <location>
        <begin position="312"/>
        <end position="321"/>
    </location>
</feature>
<evidence type="ECO:0000256" key="6">
    <source>
        <dbReference type="ARBA" id="ARBA00022771"/>
    </source>
</evidence>
<feature type="compositionally biased region" description="Polar residues" evidence="12">
    <location>
        <begin position="286"/>
        <end position="298"/>
    </location>
</feature>
<dbReference type="SMART" id="SM00105">
    <property type="entry name" value="ArfGap"/>
    <property type="match status" value="1"/>
</dbReference>
<accession>A0A8C2GLI6</accession>
<keyword evidence="5" id="KW-0547">Nucleotide-binding</keyword>
<feature type="compositionally biased region" description="Low complexity" evidence="12">
    <location>
        <begin position="549"/>
        <end position="563"/>
    </location>
</feature>
<dbReference type="PANTHER" id="PTHR45819">
    <property type="entry name" value="CENTAURIN-GAMMA-1A"/>
    <property type="match status" value="1"/>
</dbReference>
<keyword evidence="8 10" id="KW-0040">ANK repeat</keyword>
<feature type="domain" description="PH" evidence="13">
    <location>
        <begin position="620"/>
        <end position="852"/>
    </location>
</feature>
<dbReference type="InterPro" id="IPR038508">
    <property type="entry name" value="ArfGAP_dom_sf"/>
</dbReference>
<dbReference type="InterPro" id="IPR011993">
    <property type="entry name" value="PH-like_dom_sf"/>
</dbReference>
<keyword evidence="3" id="KW-0479">Metal-binding</keyword>
<evidence type="ECO:0000256" key="3">
    <source>
        <dbReference type="ARBA" id="ARBA00022723"/>
    </source>
</evidence>
<feature type="compositionally biased region" description="Basic and acidic residues" evidence="12">
    <location>
        <begin position="44"/>
        <end position="59"/>
    </location>
</feature>
<keyword evidence="2" id="KW-0343">GTPase activation</keyword>
<feature type="region of interest" description="Disordered" evidence="12">
    <location>
        <begin position="762"/>
        <end position="809"/>
    </location>
</feature>
<evidence type="ECO:0000259" key="14">
    <source>
        <dbReference type="PROSITE" id="PS50115"/>
    </source>
</evidence>
<dbReference type="InterPro" id="IPR037278">
    <property type="entry name" value="ARFGAP/RecO"/>
</dbReference>
<dbReference type="SUPFAM" id="SSF48403">
    <property type="entry name" value="Ankyrin repeat"/>
    <property type="match status" value="1"/>
</dbReference>
<evidence type="ECO:0000256" key="1">
    <source>
        <dbReference type="ARBA" id="ARBA00005430"/>
    </source>
</evidence>
<protein>
    <submittedName>
        <fullName evidence="15">ArfGAP with GTPase domain, ankyrin repeat and PH domain 1</fullName>
    </submittedName>
</protein>
<dbReference type="PROSITE" id="PS51421">
    <property type="entry name" value="RAS"/>
    <property type="match status" value="1"/>
</dbReference>
<dbReference type="SMART" id="SM00175">
    <property type="entry name" value="RAB"/>
    <property type="match status" value="1"/>
</dbReference>
<dbReference type="Pfam" id="PF01412">
    <property type="entry name" value="ArfGap"/>
    <property type="match status" value="1"/>
</dbReference>
<feature type="repeat" description="ANK" evidence="10">
    <location>
        <begin position="1032"/>
        <end position="1064"/>
    </location>
</feature>
<dbReference type="InterPro" id="IPR036770">
    <property type="entry name" value="Ankyrin_rpt-contain_sf"/>
</dbReference>
<feature type="compositionally biased region" description="Basic and acidic residues" evidence="12">
    <location>
        <begin position="596"/>
        <end position="611"/>
    </location>
</feature>
<evidence type="ECO:0000256" key="8">
    <source>
        <dbReference type="ARBA" id="ARBA00023043"/>
    </source>
</evidence>